<comment type="subcellular location">
    <subcellularLocation>
        <location evidence="1">Membrane</location>
        <topology evidence="1">Multi-pass membrane protein</topology>
    </subcellularLocation>
</comment>
<keyword evidence="9" id="KW-0739">Sodium transport</keyword>
<dbReference type="GO" id="GO:0006814">
    <property type="term" value="P:sodium ion transport"/>
    <property type="evidence" value="ECO:0007669"/>
    <property type="project" value="UniProtKB-KW"/>
</dbReference>
<feature type="transmembrane region" description="Helical" evidence="11">
    <location>
        <begin position="178"/>
        <end position="198"/>
    </location>
</feature>
<dbReference type="InterPro" id="IPR045016">
    <property type="entry name" value="NhaD-like"/>
</dbReference>
<dbReference type="Pfam" id="PF03600">
    <property type="entry name" value="CitMHS"/>
    <property type="match status" value="1"/>
</dbReference>
<feature type="transmembrane region" description="Helical" evidence="11">
    <location>
        <begin position="139"/>
        <end position="158"/>
    </location>
</feature>
<evidence type="ECO:0000256" key="1">
    <source>
        <dbReference type="ARBA" id="ARBA00004141"/>
    </source>
</evidence>
<evidence type="ECO:0000313" key="13">
    <source>
        <dbReference type="EMBL" id="PIR85647.1"/>
    </source>
</evidence>
<feature type="transmembrane region" description="Helical" evidence="11">
    <location>
        <begin position="401"/>
        <end position="424"/>
    </location>
</feature>
<feature type="transmembrane region" description="Helical" evidence="11">
    <location>
        <begin position="327"/>
        <end position="349"/>
    </location>
</feature>
<proteinExistence type="inferred from homology"/>
<dbReference type="PANTHER" id="PTHR43269">
    <property type="entry name" value="SODIUM/PROTON ANTIPORTER 1-RELATED"/>
    <property type="match status" value="1"/>
</dbReference>
<dbReference type="EMBL" id="PFBG01000036">
    <property type="protein sequence ID" value="PIR85647.1"/>
    <property type="molecule type" value="Genomic_DNA"/>
</dbReference>
<evidence type="ECO:0000256" key="6">
    <source>
        <dbReference type="ARBA" id="ARBA00023053"/>
    </source>
</evidence>
<organism evidence="13 14">
    <name type="scientific">Candidatus Kaiserbacteria bacterium CG10_big_fil_rev_8_21_14_0_10_44_10</name>
    <dbReference type="NCBI Taxonomy" id="1974606"/>
    <lineage>
        <taxon>Bacteria</taxon>
        <taxon>Candidatus Kaiseribacteriota</taxon>
    </lineage>
</organism>
<keyword evidence="5 11" id="KW-1133">Transmembrane helix</keyword>
<evidence type="ECO:0000259" key="12">
    <source>
        <dbReference type="Pfam" id="PF03600"/>
    </source>
</evidence>
<comment type="caution">
    <text evidence="13">The sequence shown here is derived from an EMBL/GenBank/DDBJ whole genome shotgun (WGS) entry which is preliminary data.</text>
</comment>
<evidence type="ECO:0000256" key="11">
    <source>
        <dbReference type="SAM" id="Phobius"/>
    </source>
</evidence>
<dbReference type="PANTHER" id="PTHR43269:SF2">
    <property type="entry name" value="SODIUM_PROTON ANTIPORTER 1-RELATED"/>
    <property type="match status" value="1"/>
</dbReference>
<evidence type="ECO:0000313" key="14">
    <source>
        <dbReference type="Proteomes" id="UP000229612"/>
    </source>
</evidence>
<evidence type="ECO:0000256" key="7">
    <source>
        <dbReference type="ARBA" id="ARBA00023065"/>
    </source>
</evidence>
<comment type="similarity">
    <text evidence="10">Belongs to the NhaD Na(+)/H(+) (TC 2.A.62) antiporter family.</text>
</comment>
<gene>
    <name evidence="13" type="ORF">COU14_03300</name>
</gene>
<keyword evidence="2" id="KW-0813">Transport</keyword>
<feature type="transmembrane region" description="Helical" evidence="11">
    <location>
        <begin position="65"/>
        <end position="84"/>
    </location>
</feature>
<dbReference type="Proteomes" id="UP000229612">
    <property type="component" value="Unassembled WGS sequence"/>
</dbReference>
<feature type="transmembrane region" description="Helical" evidence="11">
    <location>
        <begin position="248"/>
        <end position="265"/>
    </location>
</feature>
<keyword evidence="8 11" id="KW-0472">Membrane</keyword>
<feature type="transmembrane region" description="Helical" evidence="11">
    <location>
        <begin position="224"/>
        <end position="242"/>
    </location>
</feature>
<feature type="domain" description="Citrate transporter-like" evidence="12">
    <location>
        <begin position="13"/>
        <end position="359"/>
    </location>
</feature>
<evidence type="ECO:0000256" key="5">
    <source>
        <dbReference type="ARBA" id="ARBA00022989"/>
    </source>
</evidence>
<keyword evidence="6" id="KW-0915">Sodium</keyword>
<evidence type="ECO:0000256" key="10">
    <source>
        <dbReference type="ARBA" id="ARBA00025753"/>
    </source>
</evidence>
<keyword evidence="7" id="KW-0406">Ion transport</keyword>
<sequence>MALIASIIFVVGYVLITLEHYWKVNKSITATALAAVLWALIAFTSPDSHAIEEALHIISAETFSLVVFLLAAMTLVEILVHYRFFDLLRAKLFSLGLKDGAQLILIGTLTFFLSAILDNLTTTIVMVQIARRFFKGHNLLVMAGMIVVAANAGGAFSPVGDVTTIMLWLAGKFSALDIILWAFLPSLSILLVSMLLFVKQLKKDSGDETPAPSEQVILSGSDKVVISMSFASFVLPPLAHLIGLPPFMGLLLGVGLVGLTIGWFSNNAKHRDSHMSMEIEKLLGKLDITSLLFFIGILFAVGALGFLGVLDFISASLFGEDPAMSRLVAGSVLLGAFSAILDNIPLTAAAIDILQTTDPHLWILLAICVGTGGSMLVIGSAAGVVAMGMVKELSFTKYLKIAAIPAALGYIAGIVVWYIQYLLLG</sequence>
<dbReference type="GO" id="GO:0015297">
    <property type="term" value="F:antiporter activity"/>
    <property type="evidence" value="ECO:0007669"/>
    <property type="project" value="UniProtKB-KW"/>
</dbReference>
<evidence type="ECO:0000256" key="4">
    <source>
        <dbReference type="ARBA" id="ARBA00022692"/>
    </source>
</evidence>
<protein>
    <submittedName>
        <fullName evidence="13">Sodium:proton antiporter</fullName>
    </submittedName>
</protein>
<dbReference type="GO" id="GO:0016020">
    <property type="term" value="C:membrane"/>
    <property type="evidence" value="ECO:0007669"/>
    <property type="project" value="UniProtKB-SubCell"/>
</dbReference>
<dbReference type="AlphaFoldDB" id="A0A2H0UGW9"/>
<evidence type="ECO:0000256" key="9">
    <source>
        <dbReference type="ARBA" id="ARBA00023201"/>
    </source>
</evidence>
<accession>A0A2H0UGW9</accession>
<evidence type="ECO:0000256" key="8">
    <source>
        <dbReference type="ARBA" id="ARBA00023136"/>
    </source>
</evidence>
<evidence type="ECO:0000256" key="3">
    <source>
        <dbReference type="ARBA" id="ARBA00022449"/>
    </source>
</evidence>
<name>A0A2H0UGW9_9BACT</name>
<reference evidence="14" key="1">
    <citation type="submission" date="2017-09" db="EMBL/GenBank/DDBJ databases">
        <title>Depth-based differentiation of microbial function through sediment-hosted aquifers and enrichment of novel symbionts in the deep terrestrial subsurface.</title>
        <authorList>
            <person name="Probst A.J."/>
            <person name="Ladd B."/>
            <person name="Jarett J.K."/>
            <person name="Geller-Mcgrath D.E."/>
            <person name="Sieber C.M.K."/>
            <person name="Emerson J.B."/>
            <person name="Anantharaman K."/>
            <person name="Thomas B.C."/>
            <person name="Malmstrom R."/>
            <person name="Stieglmeier M."/>
            <person name="Klingl A."/>
            <person name="Woyke T."/>
            <person name="Ryan C.M."/>
            <person name="Banfield J.F."/>
        </authorList>
    </citation>
    <scope>NUCLEOTIDE SEQUENCE [LARGE SCALE GENOMIC DNA]</scope>
</reference>
<dbReference type="NCBIfam" id="NF038006">
    <property type="entry name" value="NhaD_1"/>
    <property type="match status" value="1"/>
</dbReference>
<keyword evidence="3" id="KW-0050">Antiport</keyword>
<feature type="transmembrane region" description="Helical" evidence="11">
    <location>
        <begin position="361"/>
        <end position="389"/>
    </location>
</feature>
<dbReference type="InterPro" id="IPR004680">
    <property type="entry name" value="Cit_transptr-like_dom"/>
</dbReference>
<feature type="transmembrane region" description="Helical" evidence="11">
    <location>
        <begin position="286"/>
        <end position="307"/>
    </location>
</feature>
<feature type="transmembrane region" description="Helical" evidence="11">
    <location>
        <begin position="27"/>
        <end position="44"/>
    </location>
</feature>
<evidence type="ECO:0000256" key="2">
    <source>
        <dbReference type="ARBA" id="ARBA00022448"/>
    </source>
</evidence>
<feature type="transmembrane region" description="Helical" evidence="11">
    <location>
        <begin position="104"/>
        <end position="127"/>
    </location>
</feature>
<keyword evidence="4 11" id="KW-0812">Transmembrane</keyword>